<dbReference type="HOGENOM" id="CLU_2725115_0_0_1"/>
<evidence type="ECO:0000313" key="1">
    <source>
        <dbReference type="EnsemblMetazoa" id="MESCA008292-PA"/>
    </source>
</evidence>
<evidence type="ECO:0000313" key="2">
    <source>
        <dbReference type="Proteomes" id="UP000015102"/>
    </source>
</evidence>
<proteinExistence type="predicted"/>
<dbReference type="Proteomes" id="UP000015102">
    <property type="component" value="Unassembled WGS sequence"/>
</dbReference>
<name>T1GWW0_MEGSC</name>
<protein>
    <submittedName>
        <fullName evidence="1">Uncharacterized protein</fullName>
    </submittedName>
</protein>
<organism evidence="1 2">
    <name type="scientific">Megaselia scalaris</name>
    <name type="common">Humpbacked fly</name>
    <name type="synonym">Phora scalaris</name>
    <dbReference type="NCBI Taxonomy" id="36166"/>
    <lineage>
        <taxon>Eukaryota</taxon>
        <taxon>Metazoa</taxon>
        <taxon>Ecdysozoa</taxon>
        <taxon>Arthropoda</taxon>
        <taxon>Hexapoda</taxon>
        <taxon>Insecta</taxon>
        <taxon>Pterygota</taxon>
        <taxon>Neoptera</taxon>
        <taxon>Endopterygota</taxon>
        <taxon>Diptera</taxon>
        <taxon>Brachycera</taxon>
        <taxon>Muscomorpha</taxon>
        <taxon>Platypezoidea</taxon>
        <taxon>Phoridae</taxon>
        <taxon>Megaseliini</taxon>
        <taxon>Megaselia</taxon>
    </lineage>
</organism>
<reference evidence="1" key="2">
    <citation type="submission" date="2015-06" db="UniProtKB">
        <authorList>
            <consortium name="EnsemblMetazoa"/>
        </authorList>
    </citation>
    <scope>IDENTIFICATION</scope>
</reference>
<dbReference type="EMBL" id="CAQQ02028969">
    <property type="status" value="NOT_ANNOTATED_CDS"/>
    <property type="molecule type" value="Genomic_DNA"/>
</dbReference>
<accession>T1GWW0</accession>
<reference evidence="2" key="1">
    <citation type="submission" date="2013-02" db="EMBL/GenBank/DDBJ databases">
        <authorList>
            <person name="Hughes D."/>
        </authorList>
    </citation>
    <scope>NUCLEOTIDE SEQUENCE</scope>
    <source>
        <strain>Durham</strain>
        <strain evidence="2">NC isolate 2 -- Noor lab</strain>
    </source>
</reference>
<dbReference type="EMBL" id="CAQQ02028970">
    <property type="status" value="NOT_ANNOTATED_CDS"/>
    <property type="molecule type" value="Genomic_DNA"/>
</dbReference>
<dbReference type="AlphaFoldDB" id="T1GWW0"/>
<dbReference type="EnsemblMetazoa" id="MESCA008292-RA">
    <property type="protein sequence ID" value="MESCA008292-PA"/>
    <property type="gene ID" value="MESCA008292"/>
</dbReference>
<keyword evidence="2" id="KW-1185">Reference proteome</keyword>
<sequence length="72" mass="8116">MIGVEDFVHLESDIASDNNILGHNRLDIYSDKPGRSGPYRIWCNLLLKPDTAALNSYTGISSVLTLLWFFKC</sequence>
<dbReference type="EMBL" id="CAQQ02028971">
    <property type="status" value="NOT_ANNOTATED_CDS"/>
    <property type="molecule type" value="Genomic_DNA"/>
</dbReference>